<feature type="region of interest" description="Disordered" evidence="3">
    <location>
        <begin position="83"/>
        <end position="104"/>
    </location>
</feature>
<feature type="compositionally biased region" description="Basic and acidic residues" evidence="3">
    <location>
        <begin position="1169"/>
        <end position="1189"/>
    </location>
</feature>
<reference evidence="5" key="1">
    <citation type="submission" date="2023-07" db="EMBL/GenBank/DDBJ databases">
        <title>A chromosome-level genome assembly of Lolium multiflorum.</title>
        <authorList>
            <person name="Chen Y."/>
            <person name="Copetti D."/>
            <person name="Kolliker R."/>
            <person name="Studer B."/>
        </authorList>
    </citation>
    <scope>NUCLEOTIDE SEQUENCE</scope>
    <source>
        <strain evidence="5">02402/16</strain>
        <tissue evidence="5">Leaf</tissue>
    </source>
</reference>
<dbReference type="InterPro" id="IPR036875">
    <property type="entry name" value="Znf_CCHC_sf"/>
</dbReference>
<evidence type="ECO:0000256" key="2">
    <source>
        <dbReference type="SAM" id="Coils"/>
    </source>
</evidence>
<feature type="compositionally biased region" description="Polar residues" evidence="3">
    <location>
        <begin position="46"/>
        <end position="57"/>
    </location>
</feature>
<dbReference type="PANTHER" id="PTHR33223">
    <property type="entry name" value="CCHC-TYPE DOMAIN-CONTAINING PROTEIN"/>
    <property type="match status" value="1"/>
</dbReference>
<evidence type="ECO:0000256" key="1">
    <source>
        <dbReference type="PROSITE-ProRule" id="PRU00047"/>
    </source>
</evidence>
<protein>
    <recommendedName>
        <fullName evidence="4">CCHC-type domain-containing protein</fullName>
    </recommendedName>
</protein>
<dbReference type="Gene3D" id="4.10.60.10">
    <property type="entry name" value="Zinc finger, CCHC-type"/>
    <property type="match status" value="1"/>
</dbReference>
<feature type="compositionally biased region" description="Polar residues" evidence="3">
    <location>
        <begin position="85"/>
        <end position="104"/>
    </location>
</feature>
<feature type="domain" description="CCHC-type" evidence="4">
    <location>
        <begin position="1129"/>
        <end position="1143"/>
    </location>
</feature>
<feature type="region of interest" description="Disordered" evidence="3">
    <location>
        <begin position="1"/>
        <end position="57"/>
    </location>
</feature>
<feature type="region of interest" description="Disordered" evidence="3">
    <location>
        <begin position="936"/>
        <end position="1037"/>
    </location>
</feature>
<proteinExistence type="predicted"/>
<dbReference type="AlphaFoldDB" id="A0AAD8SXV9"/>
<gene>
    <name evidence="5" type="ORF">QYE76_054026</name>
</gene>
<feature type="compositionally biased region" description="Basic residues" evidence="3">
    <location>
        <begin position="1106"/>
        <end position="1115"/>
    </location>
</feature>
<keyword evidence="1" id="KW-0479">Metal-binding</keyword>
<organism evidence="5 6">
    <name type="scientific">Lolium multiflorum</name>
    <name type="common">Italian ryegrass</name>
    <name type="synonym">Lolium perenne subsp. multiflorum</name>
    <dbReference type="NCBI Taxonomy" id="4521"/>
    <lineage>
        <taxon>Eukaryota</taxon>
        <taxon>Viridiplantae</taxon>
        <taxon>Streptophyta</taxon>
        <taxon>Embryophyta</taxon>
        <taxon>Tracheophyta</taxon>
        <taxon>Spermatophyta</taxon>
        <taxon>Magnoliopsida</taxon>
        <taxon>Liliopsida</taxon>
        <taxon>Poales</taxon>
        <taxon>Poaceae</taxon>
        <taxon>BOP clade</taxon>
        <taxon>Pooideae</taxon>
        <taxon>Poodae</taxon>
        <taxon>Poeae</taxon>
        <taxon>Poeae Chloroplast Group 2 (Poeae type)</taxon>
        <taxon>Loliodinae</taxon>
        <taxon>Loliinae</taxon>
        <taxon>Lolium</taxon>
    </lineage>
</organism>
<feature type="compositionally biased region" description="Polar residues" evidence="3">
    <location>
        <begin position="13"/>
        <end position="27"/>
    </location>
</feature>
<keyword evidence="2" id="KW-0175">Coiled coil</keyword>
<feature type="coiled-coil region" evidence="2">
    <location>
        <begin position="1044"/>
        <end position="1071"/>
    </location>
</feature>
<name>A0AAD8SXV9_LOLMU</name>
<dbReference type="GO" id="GO:0003676">
    <property type="term" value="F:nucleic acid binding"/>
    <property type="evidence" value="ECO:0007669"/>
    <property type="project" value="InterPro"/>
</dbReference>
<feature type="compositionally biased region" description="Low complexity" evidence="3">
    <location>
        <begin position="967"/>
        <end position="976"/>
    </location>
</feature>
<sequence length="1276" mass="143297">MGKPRDTKIAILPSTTRKGTTLSTSAALDSPSVIDKLVSPPHASRAGTSAESENSHNIDNVSAVLDDSGSLGSFLDATIAKSRQIENTETPNATPVNSPESVEYSSDDLDEDYVELNDDFIEKCNATTDARKIKKLLAEHAVRYKLSPDPKFATSPISIRDKDYDFSLDLSHIAIVEKTPFCGTEKESAVEHMTELSTLSGLFSDDIKMRTYFVAKIFPFSLKDDAKTWYNNLSPGSIKSPKELLDVFFRKYFPASAQHAALQRIYNFDQEDGEKLPEAWARFCSLIRAQPDHDLEKNDLLDIFYSGLTIESRAYLDSCAGCVFRKRTPDDAEELLAKIGRNHDDWSTPEPTPTPIVKKRGMIKLNDEDMREAKKSLKEKGIKPEDVKNLPPIEDICETIPPSSMIEYMKDIVTNKRKVPNEEISTMLANYSFNGKIPKKLGDPGAVIDCNKGMVTFNVDNKEHTVYFPKRIDKDFKFNWSRSDPMVQYKIYNKAVNLPFGVFCAAIGVPQWGSCEKIRGTPRELSDLYTRICNGRSLSNDDGSFLDATIAKSRQIENTETPNENAATPVNSPESVEYSSDDLDEDYVELDDDFIEKCNATTDARKIKKLLAEHAVRYKLSPDPKFATSPINIRDKDYDFSLDLSHIAIVEKTPFCGTEKESAVEHMTELSTLSGLFSDDIKMRTYFVAKIFPFSLKDDAKTWYNNLPPGSIKSPKELLDVFFRKYFPASAQHAALQRIYNFDQEDGEKLPEAWARFCSLIRAQPDHDLEKHDLLDIFYSGLTIESRAYLDSCAGCVFRKRTPDDAEELLAKIGRNHDDWSTPEPTPTPIVKKRGMIKLNDEDMREAKKSLKEKGIKPEDVKNLPPIEDLCEITPPSSMIEVLLALHVLDSSMDAMKIKIYLVYWHQDHRFLIYIKRKSSHEMWIKLKEMFGGSTSQLVGGDSEELSSPSHHEELQVASTSGRDEFSSSSTSPTCSKTREETEHSMDQDTTSNEDSRISSSSSSGMHMCLMANGSKVSPTLTPNTSSNDESDDDDNDEEYNILVHNMAMVYASLHEEIKELEAQVLSLKKDLEKRHEGKSALDKMLSMQQSPNDKSGLGFNSNNKNKSKSKSNKKKGQDKVKDPAKLVCFKCKVEGHHVRSCPLKKKKHLSEKQQGKRPQGQGQAHARPQVEDRPLPKKNQDIVPQEKKSIKKRKGNTCYLCRVKGHFASSCLGSTLSNPIIVDDDYSLGKDKDGNVFAKFVGTQSGLKKRTIWVAKPIVTNLLGPNLVGDQQAQT</sequence>
<feature type="compositionally biased region" description="Polar residues" evidence="3">
    <location>
        <begin position="556"/>
        <end position="573"/>
    </location>
</feature>
<accession>A0AAD8SXV9</accession>
<dbReference type="Proteomes" id="UP001231189">
    <property type="component" value="Unassembled WGS sequence"/>
</dbReference>
<dbReference type="Pfam" id="PF00098">
    <property type="entry name" value="zf-CCHC"/>
    <property type="match status" value="1"/>
</dbReference>
<feature type="region of interest" description="Disordered" evidence="3">
    <location>
        <begin position="1087"/>
        <end position="1120"/>
    </location>
</feature>
<dbReference type="SUPFAM" id="SSF57756">
    <property type="entry name" value="Retrovirus zinc finger-like domains"/>
    <property type="match status" value="1"/>
</dbReference>
<dbReference type="SMART" id="SM00343">
    <property type="entry name" value="ZnF_C2HC"/>
    <property type="match status" value="2"/>
</dbReference>
<dbReference type="EMBL" id="JAUUTY010000003">
    <property type="protein sequence ID" value="KAK1665867.1"/>
    <property type="molecule type" value="Genomic_DNA"/>
</dbReference>
<comment type="caution">
    <text evidence="5">The sequence shown here is derived from an EMBL/GenBank/DDBJ whole genome shotgun (WGS) entry which is preliminary data.</text>
</comment>
<evidence type="ECO:0000256" key="3">
    <source>
        <dbReference type="SAM" id="MobiDB-lite"/>
    </source>
</evidence>
<keyword evidence="1" id="KW-0862">Zinc</keyword>
<evidence type="ECO:0000313" key="6">
    <source>
        <dbReference type="Proteomes" id="UP001231189"/>
    </source>
</evidence>
<keyword evidence="1" id="KW-0863">Zinc-finger</keyword>
<evidence type="ECO:0000313" key="5">
    <source>
        <dbReference type="EMBL" id="KAK1665867.1"/>
    </source>
</evidence>
<feature type="compositionally biased region" description="Basic and acidic residues" evidence="3">
    <location>
        <begin position="977"/>
        <end position="987"/>
    </location>
</feature>
<feature type="region of interest" description="Disordered" evidence="3">
    <location>
        <begin position="1143"/>
        <end position="1190"/>
    </location>
</feature>
<dbReference type="GO" id="GO:0008270">
    <property type="term" value="F:zinc ion binding"/>
    <property type="evidence" value="ECO:0007669"/>
    <property type="project" value="UniProtKB-KW"/>
</dbReference>
<dbReference type="InterPro" id="IPR001878">
    <property type="entry name" value="Znf_CCHC"/>
</dbReference>
<dbReference type="PANTHER" id="PTHR33223:SF11">
    <property type="entry name" value="ELEMENT PROTEIN, PUTATIVE-RELATED"/>
    <property type="match status" value="1"/>
</dbReference>
<feature type="region of interest" description="Disordered" evidence="3">
    <location>
        <begin position="556"/>
        <end position="578"/>
    </location>
</feature>
<evidence type="ECO:0000259" key="4">
    <source>
        <dbReference type="PROSITE" id="PS50158"/>
    </source>
</evidence>
<feature type="compositionally biased region" description="Polar residues" evidence="3">
    <location>
        <begin position="1015"/>
        <end position="1025"/>
    </location>
</feature>
<dbReference type="InterPro" id="IPR005162">
    <property type="entry name" value="Retrotrans_gag_dom"/>
</dbReference>
<dbReference type="Pfam" id="PF03732">
    <property type="entry name" value="Retrotrans_gag"/>
    <property type="match status" value="2"/>
</dbReference>
<dbReference type="PROSITE" id="PS50158">
    <property type="entry name" value="ZF_CCHC"/>
    <property type="match status" value="1"/>
</dbReference>
<keyword evidence="6" id="KW-1185">Reference proteome</keyword>